<evidence type="ECO:0000313" key="2">
    <source>
        <dbReference type="EMBL" id="MFC7357046.1"/>
    </source>
</evidence>
<proteinExistence type="predicted"/>
<protein>
    <submittedName>
        <fullName evidence="2">DUF4199 domain-containing protein</fullName>
    </submittedName>
</protein>
<sequence>METQKASVKKIALSYGLILALLTIGLSVIVYVMGMHTQQPWWQSLTGFLISIGCIVYGIKAFKADNGGFLSLGEALKTGLGIALVAGLLGGLFTLLFVTVIEPDFAIQMMETSRDKMIESNPNMTDEQMDMALSIQEKMMSPGILFAISIISTLFIGFIISLIAGLIMKVNKPEYLQ</sequence>
<name>A0ABW2MQ75_9FLAO</name>
<dbReference type="EMBL" id="JBHTBN010000002">
    <property type="protein sequence ID" value="MFC7357046.1"/>
    <property type="molecule type" value="Genomic_DNA"/>
</dbReference>
<keyword evidence="3" id="KW-1185">Reference proteome</keyword>
<reference evidence="3" key="1">
    <citation type="journal article" date="2019" name="Int. J. Syst. Evol. Microbiol.">
        <title>The Global Catalogue of Microorganisms (GCM) 10K type strain sequencing project: providing services to taxonomists for standard genome sequencing and annotation.</title>
        <authorList>
            <consortium name="The Broad Institute Genomics Platform"/>
            <consortium name="The Broad Institute Genome Sequencing Center for Infectious Disease"/>
            <person name="Wu L."/>
            <person name="Ma J."/>
        </authorList>
    </citation>
    <scope>NUCLEOTIDE SEQUENCE [LARGE SCALE GENOMIC DNA]</scope>
    <source>
        <strain evidence="3">CGMCC 1.16306</strain>
    </source>
</reference>
<gene>
    <name evidence="2" type="ORF">ACFQO1_05060</name>
</gene>
<comment type="caution">
    <text evidence="2">The sequence shown here is derived from an EMBL/GenBank/DDBJ whole genome shotgun (WGS) entry which is preliminary data.</text>
</comment>
<accession>A0ABW2MQ75</accession>
<dbReference type="InterPro" id="IPR025250">
    <property type="entry name" value="DUF4199"/>
</dbReference>
<feature type="transmembrane region" description="Helical" evidence="1">
    <location>
        <begin position="12"/>
        <end position="34"/>
    </location>
</feature>
<organism evidence="2 3">
    <name type="scientific">Jejudonia soesokkakensis</name>
    <dbReference type="NCBI Taxonomy" id="1323432"/>
    <lineage>
        <taxon>Bacteria</taxon>
        <taxon>Pseudomonadati</taxon>
        <taxon>Bacteroidota</taxon>
        <taxon>Flavobacteriia</taxon>
        <taxon>Flavobacteriales</taxon>
        <taxon>Flavobacteriaceae</taxon>
        <taxon>Jejudonia</taxon>
    </lineage>
</organism>
<evidence type="ECO:0000256" key="1">
    <source>
        <dbReference type="SAM" id="Phobius"/>
    </source>
</evidence>
<dbReference type="RefSeq" id="WP_380216895.1">
    <property type="nucleotide sequence ID" value="NZ_JBHTBN010000002.1"/>
</dbReference>
<feature type="transmembrane region" description="Helical" evidence="1">
    <location>
        <begin position="40"/>
        <end position="59"/>
    </location>
</feature>
<dbReference type="Pfam" id="PF13858">
    <property type="entry name" value="DUF4199"/>
    <property type="match status" value="1"/>
</dbReference>
<keyword evidence="1" id="KW-1133">Transmembrane helix</keyword>
<feature type="transmembrane region" description="Helical" evidence="1">
    <location>
        <begin position="144"/>
        <end position="167"/>
    </location>
</feature>
<feature type="transmembrane region" description="Helical" evidence="1">
    <location>
        <begin position="80"/>
        <end position="101"/>
    </location>
</feature>
<keyword evidence="1" id="KW-0472">Membrane</keyword>
<keyword evidence="1" id="KW-0812">Transmembrane</keyword>
<evidence type="ECO:0000313" key="3">
    <source>
        <dbReference type="Proteomes" id="UP001596415"/>
    </source>
</evidence>
<dbReference type="Proteomes" id="UP001596415">
    <property type="component" value="Unassembled WGS sequence"/>
</dbReference>